<gene>
    <name evidence="2" type="ORF">TWF506_005310</name>
</gene>
<evidence type="ECO:0000313" key="3">
    <source>
        <dbReference type="Proteomes" id="UP001307849"/>
    </source>
</evidence>
<reference evidence="2 3" key="1">
    <citation type="submission" date="2019-10" db="EMBL/GenBank/DDBJ databases">
        <authorList>
            <person name="Palmer J.M."/>
        </authorList>
    </citation>
    <scope>NUCLEOTIDE SEQUENCE [LARGE SCALE GENOMIC DNA]</scope>
    <source>
        <strain evidence="2 3">TWF506</strain>
    </source>
</reference>
<feature type="coiled-coil region" evidence="1">
    <location>
        <begin position="142"/>
        <end position="212"/>
    </location>
</feature>
<dbReference type="AlphaFoldDB" id="A0AAN8NBK9"/>
<keyword evidence="1" id="KW-0175">Coiled coil</keyword>
<proteinExistence type="predicted"/>
<comment type="caution">
    <text evidence="2">The sequence shown here is derived from an EMBL/GenBank/DDBJ whole genome shotgun (WGS) entry which is preliminary data.</text>
</comment>
<organism evidence="2 3">
    <name type="scientific">Arthrobotrys conoides</name>
    <dbReference type="NCBI Taxonomy" id="74498"/>
    <lineage>
        <taxon>Eukaryota</taxon>
        <taxon>Fungi</taxon>
        <taxon>Dikarya</taxon>
        <taxon>Ascomycota</taxon>
        <taxon>Pezizomycotina</taxon>
        <taxon>Orbiliomycetes</taxon>
        <taxon>Orbiliales</taxon>
        <taxon>Orbiliaceae</taxon>
        <taxon>Arthrobotrys</taxon>
    </lineage>
</organism>
<name>A0AAN8NBK9_9PEZI</name>
<dbReference type="EMBL" id="JAVHJM010000002">
    <property type="protein sequence ID" value="KAK6518150.1"/>
    <property type="molecule type" value="Genomic_DNA"/>
</dbReference>
<evidence type="ECO:0000313" key="2">
    <source>
        <dbReference type="EMBL" id="KAK6518150.1"/>
    </source>
</evidence>
<keyword evidence="3" id="KW-1185">Reference proteome</keyword>
<sequence>MVWSERDKYNHQVADYDIQVALANREYKSIVDQVNHIPVKIRDLVLEMQSTVKGLEVVIDTDEYKMKARLANAIQPFHKLHEDAQNALTEAGDLHTKFKEFLAAVVLPLDLEIHKLERELGIVSDNQFGVVGSARDHESQEEKTLRDRKDKLGAERAKLQRLKKNRNKVCRAFIPFYAKAEDKNQEISETKIEQLEADVLEQQRNLDKARAQTAEEVEIWRDMGRTGREARRVGGLADSLIDQMSSFQSNFRGLKDSISKAILQVAHIEDTARDAVNYSLDKDDFLSGIIEICAAVLIDPRMEEPVTHIHARIREIYRGRLPFSDFELRKNLKKVKYVLRLEVGIQLAMRGNKSESRIVEGTSL</sequence>
<evidence type="ECO:0000256" key="1">
    <source>
        <dbReference type="SAM" id="Coils"/>
    </source>
</evidence>
<accession>A0AAN8NBK9</accession>
<dbReference type="Proteomes" id="UP001307849">
    <property type="component" value="Unassembled WGS sequence"/>
</dbReference>
<protein>
    <submittedName>
        <fullName evidence="2">Uncharacterized protein</fullName>
    </submittedName>
</protein>